<dbReference type="EMBL" id="JAMQOT010000004">
    <property type="protein sequence ID" value="MDF9746362.1"/>
    <property type="molecule type" value="Genomic_DNA"/>
</dbReference>
<gene>
    <name evidence="2" type="ORF">NDI89_12290</name>
</gene>
<keyword evidence="3" id="KW-1185">Reference proteome</keyword>
<protein>
    <recommendedName>
        <fullName evidence="4">Type I restriction enzyme R protein N-terminal domain-containing protein</fullName>
    </recommendedName>
</protein>
<dbReference type="RefSeq" id="WP_277521912.1">
    <property type="nucleotide sequence ID" value="NZ_JAMQOT010000004.1"/>
</dbReference>
<comment type="caution">
    <text evidence="2">The sequence shown here is derived from an EMBL/GenBank/DDBJ whole genome shotgun (WGS) entry which is preliminary data.</text>
</comment>
<evidence type="ECO:0000313" key="3">
    <source>
        <dbReference type="Proteomes" id="UP001154061"/>
    </source>
</evidence>
<dbReference type="AlphaFoldDB" id="A0A9Q4L2C3"/>
<evidence type="ECO:0008006" key="4">
    <source>
        <dbReference type="Google" id="ProtNLM"/>
    </source>
</evidence>
<sequence length="439" mass="46719">MPSLGLRSFVARSAALVDSSPPESRQETRTWLVEPFLETLGWDLRADSCATDRTVDETRLAYVPTIDGVPALVVAIEAYDESLEKSRANALQTVMAWTGVDRAIYTNGREYLLLSGSTDADSHAFTLSELADNDSAVGEYSRATVGQRLEHHSRTHVARRLAIERPRLVDAIVDQLLAATRQGDVYAGELESAAERFLDQLVVAFADDGPDDQETTADVSIRFSESAIADDETSTDPDARSGPTAEGPTSDDAAEDESNATRPRWERTSDSSEGAGFEWDTDDTAGPESDDRAGATARDTDAEGSSTDAETDAQAGTEDGGTDGTGDGEYVVRFFNERGSIGAIGHSTPEGALVGTAEYLFDRGLSGVTVPWSPDDSDDTVLNAEPTHADGTPMSAPTQLSNGLYLATAGDVDDHAARIEALAARAGLRAMLSGDWEAE</sequence>
<name>A0A9Q4L2C3_9EURY</name>
<feature type="compositionally biased region" description="Basic and acidic residues" evidence="1">
    <location>
        <begin position="289"/>
        <end position="301"/>
    </location>
</feature>
<proteinExistence type="predicted"/>
<evidence type="ECO:0000256" key="1">
    <source>
        <dbReference type="SAM" id="MobiDB-lite"/>
    </source>
</evidence>
<accession>A0A9Q4L2C3</accession>
<evidence type="ECO:0000313" key="2">
    <source>
        <dbReference type="EMBL" id="MDF9746362.1"/>
    </source>
</evidence>
<feature type="compositionally biased region" description="Gly residues" evidence="1">
    <location>
        <begin position="318"/>
        <end position="327"/>
    </location>
</feature>
<dbReference type="Proteomes" id="UP001154061">
    <property type="component" value="Unassembled WGS sequence"/>
</dbReference>
<feature type="region of interest" description="Disordered" evidence="1">
    <location>
        <begin position="208"/>
        <end position="329"/>
    </location>
</feature>
<organism evidence="2 3">
    <name type="scientific">Natrinema salsiterrestre</name>
    <dbReference type="NCBI Taxonomy" id="2950540"/>
    <lineage>
        <taxon>Archaea</taxon>
        <taxon>Methanobacteriati</taxon>
        <taxon>Methanobacteriota</taxon>
        <taxon>Stenosarchaea group</taxon>
        <taxon>Halobacteria</taxon>
        <taxon>Halobacteriales</taxon>
        <taxon>Natrialbaceae</taxon>
        <taxon>Natrinema</taxon>
    </lineage>
</organism>
<reference evidence="2" key="1">
    <citation type="submission" date="2022-06" db="EMBL/GenBank/DDBJ databases">
        <title>Natrinema sp. a new haloarchaeum isolate from saline soil.</title>
        <authorList>
            <person name="Strakova D."/>
            <person name="Galisteo C."/>
            <person name="Sanchez-Porro C."/>
            <person name="Ventosa A."/>
        </authorList>
    </citation>
    <scope>NUCLEOTIDE SEQUENCE</scope>
    <source>
        <strain evidence="2">S1CR25-10</strain>
    </source>
</reference>